<evidence type="ECO:0000256" key="2">
    <source>
        <dbReference type="SAM" id="Coils"/>
    </source>
</evidence>
<name>B6BNN5_SULGG</name>
<dbReference type="InterPro" id="IPR029787">
    <property type="entry name" value="Nucleotide_cyclase"/>
</dbReference>
<evidence type="ECO:0000259" key="4">
    <source>
        <dbReference type="PROSITE" id="PS50883"/>
    </source>
</evidence>
<evidence type="ECO:0000259" key="6">
    <source>
        <dbReference type="PROSITE" id="PS51371"/>
    </source>
</evidence>
<dbReference type="InterPro" id="IPR035919">
    <property type="entry name" value="EAL_sf"/>
</dbReference>
<evidence type="ECO:0000256" key="1">
    <source>
        <dbReference type="PROSITE-ProRule" id="PRU00703"/>
    </source>
</evidence>
<keyword evidence="2" id="KW-0175">Coiled coil</keyword>
<dbReference type="CDD" id="cd02205">
    <property type="entry name" value="CBS_pair_SF"/>
    <property type="match status" value="1"/>
</dbReference>
<keyword evidence="8" id="KW-1185">Reference proteome</keyword>
<evidence type="ECO:0000259" key="5">
    <source>
        <dbReference type="PROSITE" id="PS50887"/>
    </source>
</evidence>
<dbReference type="HOGENOM" id="CLU_000445_70_20_7"/>
<dbReference type="AlphaFoldDB" id="B6BNN5"/>
<feature type="coiled-coil region" evidence="2">
    <location>
        <begin position="259"/>
        <end position="293"/>
    </location>
</feature>
<feature type="domain" description="PAC" evidence="3">
    <location>
        <begin position="355"/>
        <end position="410"/>
    </location>
</feature>
<dbReference type="SMART" id="SM00267">
    <property type="entry name" value="GGDEF"/>
    <property type="match status" value="1"/>
</dbReference>
<dbReference type="STRING" id="929558.SMGD1_0311"/>
<dbReference type="PROSITE" id="PS50887">
    <property type="entry name" value="GGDEF"/>
    <property type="match status" value="1"/>
</dbReference>
<comment type="caution">
    <text evidence="7">The sequence shown here is derived from an EMBL/GenBank/DDBJ whole genome shotgun (WGS) entry which is preliminary data.</text>
</comment>
<feature type="domain" description="CBS" evidence="6">
    <location>
        <begin position="11"/>
        <end position="68"/>
    </location>
</feature>
<dbReference type="Pfam" id="PF00990">
    <property type="entry name" value="GGDEF"/>
    <property type="match status" value="1"/>
</dbReference>
<sequence>MKHTKIGSIIVSQSIASISPDKTIEDALNHMQSNAVSSIVIVDANNQPIGIFTEHDALKAIANSLQKSTLLSEVIAGNLFMIKEDIYMHDAYIMMQNKGYRHIIVTNENDEFVGVVSEGDFLRHIGYIDVGALKAVEDIMNEAPLMIDSNALIVDVAKMMSERHADTAIVMKNLKAHGVVRERDVTRYYAHKDFSLDSTVKKIIQKDLHFVVKSIPLQKAAQMMEEHGIHQLVVADSQEKIIGIINRHEVLKTIHGAYFETLLKTIREKNEDLDESRKREEELQKKETAMNEAQSIARVGSWSIDLKTNTLSWSNECYNIFGIEHGTQMNYELFVEMIHKDDKENALLAWDEALKGAKFEIEHRVIVGSETKWVREKAKFVIDEDGTIVSGIGTVQDITERKQYENKLERLANFDTLTGFANRTFLFSYLQKVVHRCKRNNKIAALLVLDMDHFKDINDSYGHDIGDELLALIAKRLSTRIRGGDFIARLDGDKFAIILEDINNSDDAAMFAKEIMEEVEKPFYLSNTSEVHICSTAGIVIAPENAETAEELIQFADTALYKGKKDKRGGISYYSDELTELAKKHIELATRLRRAIEHSEFELYYQPQVHIKSKRIVGAEALIRWNDPIHGLISPNDFIPLAEETGLIGAIGEWVIRDACRQGKLWIDKGYNLSISVNVSANQLRHQNITRLIDSTLKETGFTADKLVIELTESAVMQREEEAVAMLHAIRAKGIRLAIDDFGTGYSSYSYLKRFPIDILKIDKSFIDEVPFENDDMAIVKAIIAMGSALGYKILAEGTEHIEQIDFLEEHGCQYYQGYYKSKPLKTSEFEKLLL</sequence>
<dbReference type="SUPFAM" id="SSF141868">
    <property type="entry name" value="EAL domain-like"/>
    <property type="match status" value="1"/>
</dbReference>
<dbReference type="Gene3D" id="3.20.20.450">
    <property type="entry name" value="EAL domain"/>
    <property type="match status" value="1"/>
</dbReference>
<dbReference type="PROSITE" id="PS50883">
    <property type="entry name" value="EAL"/>
    <property type="match status" value="1"/>
</dbReference>
<evidence type="ECO:0000313" key="8">
    <source>
        <dbReference type="Proteomes" id="UP000006431"/>
    </source>
</evidence>
<dbReference type="InterPro" id="IPR001633">
    <property type="entry name" value="EAL_dom"/>
</dbReference>
<reference evidence="7 8" key="1">
    <citation type="journal article" date="2012" name="Proc. Natl. Acad. Sci. U.S.A.">
        <title>Genome and physiology of a model Epsilonproteobacterium responsible for sulfide detoxification in marine oxygen depletion zones.</title>
        <authorList>
            <person name="Grote J."/>
            <person name="Schott T."/>
            <person name="Bruckner C.G."/>
            <person name="Glockner F.O."/>
            <person name="Jost G."/>
            <person name="Teeling H."/>
            <person name="Labrenz M."/>
            <person name="Jurgens K."/>
        </authorList>
    </citation>
    <scope>NUCLEOTIDE SEQUENCE [LARGE SCALE GENOMIC DNA]</scope>
    <source>
        <strain evidence="7 8">GD1</strain>
    </source>
</reference>
<feature type="domain" description="EAL" evidence="4">
    <location>
        <begin position="585"/>
        <end position="835"/>
    </location>
</feature>
<dbReference type="NCBIfam" id="TIGR00229">
    <property type="entry name" value="sensory_box"/>
    <property type="match status" value="1"/>
</dbReference>
<dbReference type="InterPro" id="IPR000700">
    <property type="entry name" value="PAS-assoc_C"/>
</dbReference>
<feature type="domain" description="CBS" evidence="6">
    <location>
        <begin position="74"/>
        <end position="133"/>
    </location>
</feature>
<dbReference type="PROSITE" id="PS50113">
    <property type="entry name" value="PAC"/>
    <property type="match status" value="1"/>
</dbReference>
<dbReference type="Gene3D" id="2.10.70.100">
    <property type="match status" value="1"/>
</dbReference>
<dbReference type="SMART" id="SM00052">
    <property type="entry name" value="EAL"/>
    <property type="match status" value="1"/>
</dbReference>
<dbReference type="PROSITE" id="PS51371">
    <property type="entry name" value="CBS"/>
    <property type="match status" value="3"/>
</dbReference>
<dbReference type="Proteomes" id="UP000006431">
    <property type="component" value="Unassembled WGS sequence"/>
</dbReference>
<dbReference type="PATRIC" id="fig|929558.5.peg.310"/>
<dbReference type="EMBL" id="AFRZ01000001">
    <property type="protein sequence ID" value="EHP28838.1"/>
    <property type="molecule type" value="Genomic_DNA"/>
</dbReference>
<dbReference type="FunFam" id="3.20.20.450:FF:000001">
    <property type="entry name" value="Cyclic di-GMP phosphodiesterase yahA"/>
    <property type="match status" value="1"/>
</dbReference>
<dbReference type="InterPro" id="IPR052155">
    <property type="entry name" value="Biofilm_reg_signaling"/>
</dbReference>
<dbReference type="InterPro" id="IPR046342">
    <property type="entry name" value="CBS_dom_sf"/>
</dbReference>
<dbReference type="InterPro" id="IPR035965">
    <property type="entry name" value="PAS-like_dom_sf"/>
</dbReference>
<dbReference type="InterPro" id="IPR043128">
    <property type="entry name" value="Rev_trsase/Diguanyl_cyclase"/>
</dbReference>
<accession>H1FU72</accession>
<dbReference type="RefSeq" id="WP_008340118.1">
    <property type="nucleotide sequence ID" value="NZ_AFRZ01000001.1"/>
</dbReference>
<feature type="domain" description="CBS" evidence="6">
    <location>
        <begin position="204"/>
        <end position="261"/>
    </location>
</feature>
<dbReference type="Gene3D" id="3.10.580.10">
    <property type="entry name" value="CBS-domain"/>
    <property type="match status" value="2"/>
</dbReference>
<organism evidence="7 8">
    <name type="scientific">Sulfurimonas gotlandica (strain DSM 19862 / JCM 16533 / GD1)</name>
    <dbReference type="NCBI Taxonomy" id="929558"/>
    <lineage>
        <taxon>Bacteria</taxon>
        <taxon>Pseudomonadati</taxon>
        <taxon>Campylobacterota</taxon>
        <taxon>Epsilonproteobacteria</taxon>
        <taxon>Campylobacterales</taxon>
        <taxon>Sulfurimonadaceae</taxon>
        <taxon>Sulfurimonas</taxon>
    </lineage>
</organism>
<keyword evidence="1" id="KW-0129">CBS domain</keyword>
<dbReference type="CDD" id="cd01948">
    <property type="entry name" value="EAL"/>
    <property type="match status" value="1"/>
</dbReference>
<dbReference type="Pfam" id="PF08447">
    <property type="entry name" value="PAS_3"/>
    <property type="match status" value="1"/>
</dbReference>
<dbReference type="OrthoDB" id="5372181at2"/>
<dbReference type="SUPFAM" id="SSF55785">
    <property type="entry name" value="PYP-like sensor domain (PAS domain)"/>
    <property type="match status" value="1"/>
</dbReference>
<dbReference type="InterPro" id="IPR000014">
    <property type="entry name" value="PAS"/>
</dbReference>
<dbReference type="SUPFAM" id="SSF54631">
    <property type="entry name" value="CBS-domain pair"/>
    <property type="match status" value="2"/>
</dbReference>
<dbReference type="PANTHER" id="PTHR44757">
    <property type="entry name" value="DIGUANYLATE CYCLASE DGCP"/>
    <property type="match status" value="1"/>
</dbReference>
<dbReference type="Pfam" id="PF00563">
    <property type="entry name" value="EAL"/>
    <property type="match status" value="1"/>
</dbReference>
<dbReference type="NCBIfam" id="TIGR00254">
    <property type="entry name" value="GGDEF"/>
    <property type="match status" value="1"/>
</dbReference>
<dbReference type="PANTHER" id="PTHR44757:SF2">
    <property type="entry name" value="BIOFILM ARCHITECTURE MAINTENANCE PROTEIN MBAA"/>
    <property type="match status" value="1"/>
</dbReference>
<dbReference type="InterPro" id="IPR000160">
    <property type="entry name" value="GGDEF_dom"/>
</dbReference>
<gene>
    <name evidence="7" type="ORF">SMGD1_0311</name>
</gene>
<dbReference type="CDD" id="cd01949">
    <property type="entry name" value="GGDEF"/>
    <property type="match status" value="1"/>
</dbReference>
<dbReference type="Gene3D" id="3.30.70.270">
    <property type="match status" value="1"/>
</dbReference>
<evidence type="ECO:0000313" key="7">
    <source>
        <dbReference type="EMBL" id="EHP28838.1"/>
    </source>
</evidence>
<dbReference type="Pfam" id="PF00571">
    <property type="entry name" value="CBS"/>
    <property type="match status" value="4"/>
</dbReference>
<dbReference type="InterPro" id="IPR000644">
    <property type="entry name" value="CBS_dom"/>
</dbReference>
<accession>B6BNN5</accession>
<dbReference type="eggNOG" id="COG5001">
    <property type="taxonomic scope" value="Bacteria"/>
</dbReference>
<protein>
    <submittedName>
        <fullName evidence="7">Diguanylate cyclase/phosphodiesterase with PAS/PAC sensor(S)</fullName>
    </submittedName>
</protein>
<dbReference type="Gene3D" id="3.30.450.20">
    <property type="entry name" value="PAS domain"/>
    <property type="match status" value="1"/>
</dbReference>
<evidence type="ECO:0000259" key="3">
    <source>
        <dbReference type="PROSITE" id="PS50113"/>
    </source>
</evidence>
<dbReference type="SUPFAM" id="SSF55073">
    <property type="entry name" value="Nucleotide cyclase"/>
    <property type="match status" value="1"/>
</dbReference>
<dbReference type="SMART" id="SM00116">
    <property type="entry name" value="CBS"/>
    <property type="match status" value="4"/>
</dbReference>
<proteinExistence type="predicted"/>
<dbReference type="InterPro" id="IPR013655">
    <property type="entry name" value="PAS_fold_3"/>
</dbReference>
<feature type="domain" description="GGDEF" evidence="5">
    <location>
        <begin position="442"/>
        <end position="576"/>
    </location>
</feature>